<dbReference type="GO" id="GO:0008270">
    <property type="term" value="F:zinc ion binding"/>
    <property type="evidence" value="ECO:0007669"/>
    <property type="project" value="UniProtKB-KW"/>
</dbReference>
<dbReference type="Pfam" id="PF10058">
    <property type="entry name" value="Zn_ribbon_10"/>
    <property type="match status" value="1"/>
</dbReference>
<evidence type="ECO:0000256" key="2">
    <source>
        <dbReference type="SAM" id="MobiDB-lite"/>
    </source>
</evidence>
<reference evidence="4 5" key="1">
    <citation type="submission" date="2020-11" db="EMBL/GenBank/DDBJ databases">
        <title>Kefir isolates.</title>
        <authorList>
            <person name="Marcisauskas S."/>
            <person name="Kim Y."/>
            <person name="Blasche S."/>
        </authorList>
    </citation>
    <scope>NUCLEOTIDE SEQUENCE [LARGE SCALE GENOMIC DNA]</scope>
    <source>
        <strain evidence="4 5">KR</strain>
    </source>
</reference>
<dbReference type="EMBL" id="PUHQ01000058">
    <property type="protein sequence ID" value="KAG0659041.1"/>
    <property type="molecule type" value="Genomic_DNA"/>
</dbReference>
<dbReference type="GO" id="GO:1903373">
    <property type="term" value="P:positive regulation of endoplasmic reticulum tubular network organization"/>
    <property type="evidence" value="ECO:0007669"/>
    <property type="project" value="UniProtKB-UniRule"/>
</dbReference>
<dbReference type="InterPro" id="IPR019273">
    <property type="entry name" value="Lunapark_Znf"/>
</dbReference>
<protein>
    <recommendedName>
        <fullName evidence="1">Endoplasmic reticulum junction formation protein lunapark</fullName>
    </recommendedName>
</protein>
<dbReference type="InterPro" id="IPR040115">
    <property type="entry name" value="Lnp"/>
</dbReference>
<keyword evidence="1" id="KW-0256">Endoplasmic reticulum</keyword>
<keyword evidence="1" id="KW-0863">Zinc-finger</keyword>
<feature type="transmembrane region" description="Helical" evidence="1">
    <location>
        <begin position="244"/>
        <end position="263"/>
    </location>
</feature>
<comment type="subcellular location">
    <subcellularLocation>
        <location evidence="1">Endoplasmic reticulum membrane</location>
        <topology evidence="1">Multi-pass membrane protein</topology>
    </subcellularLocation>
</comment>
<sequence>MVARARTGRKSLKRELAAIKAEEQRASTWLVRISLFLLVLGWAYSEYASNTSATPRTRTAGASARKKQGAAAGTAFDLKPILLATGAALGGVRLLLRFYFMRRAKGIEETLLSDGGAEGEDEVRKRRSPSPSTPECRAWIQGIIRPQRFGGGQIFVRRDGLRLTWYGCTLLALEEGSFSVDETSHLQGVATAQSLQAAKAQMGALFSRPTEPDYDSYLGKLQTQIAARQARLQQIRLRERRANALFITYGLGLWILYTLLWWFGMHAGSSYASWETKALRMAPVVLSPVAIICTRRVSRFYFRTRQEKEEKTLKHLVKQKQDKVEEIKKKTGYYSTRDLLEKYDEALRKGAPGSAPSTPVKGAATPAGTKNAGATPGTPIRTTAGAPATPMTPQAQARNAPNPATAPSTPIHPNLAAGGGASAPGALAAFPTMPPPTPHTRSIMDKVADALLGVSPEETNPYNKYALICAKCFSHNGLCPKDEFDFVQYRCPRCGFFNPRRRDPPTAGSQTGPRAIPLLDTSRHRRVHSEFAPSPLGAGASFARGLQDESSPTPDESTEMEEVPPRRSLPVGSAVAGRVGTSALAATAKGEAVRRRSRKAAGSEDEADETGGKAEEDPMDMDD</sequence>
<keyword evidence="1" id="KW-1133">Transmembrane helix</keyword>
<organism evidence="4 5">
    <name type="scientific">Rhodotorula mucilaginosa</name>
    <name type="common">Yeast</name>
    <name type="synonym">Rhodotorula rubra</name>
    <dbReference type="NCBI Taxonomy" id="5537"/>
    <lineage>
        <taxon>Eukaryota</taxon>
        <taxon>Fungi</taxon>
        <taxon>Dikarya</taxon>
        <taxon>Basidiomycota</taxon>
        <taxon>Pucciniomycotina</taxon>
        <taxon>Microbotryomycetes</taxon>
        <taxon>Sporidiobolales</taxon>
        <taxon>Sporidiobolaceae</taxon>
        <taxon>Rhodotorula</taxon>
    </lineage>
</organism>
<dbReference type="GO" id="GO:0071788">
    <property type="term" value="P:endoplasmic reticulum tubular network maintenance"/>
    <property type="evidence" value="ECO:0007669"/>
    <property type="project" value="UniProtKB-UniRule"/>
</dbReference>
<keyword evidence="5" id="KW-1185">Reference proteome</keyword>
<evidence type="ECO:0000313" key="4">
    <source>
        <dbReference type="EMBL" id="KAG0659041.1"/>
    </source>
</evidence>
<feature type="region of interest" description="Disordered" evidence="2">
    <location>
        <begin position="116"/>
        <end position="135"/>
    </location>
</feature>
<feature type="compositionally biased region" description="Low complexity" evidence="2">
    <location>
        <begin position="382"/>
        <end position="409"/>
    </location>
</feature>
<feature type="region of interest" description="Disordered" evidence="2">
    <location>
        <begin position="350"/>
        <end position="422"/>
    </location>
</feature>
<evidence type="ECO:0000256" key="1">
    <source>
        <dbReference type="RuleBase" id="RU367073"/>
    </source>
</evidence>
<feature type="region of interest" description="Disordered" evidence="2">
    <location>
        <begin position="498"/>
        <end position="623"/>
    </location>
</feature>
<dbReference type="PANTHER" id="PTHR22166:SF12">
    <property type="entry name" value="ENDOPLASMIC RETICULUM JUNCTION FORMATION PROTEIN LUNAPARK"/>
    <property type="match status" value="1"/>
</dbReference>
<evidence type="ECO:0000313" key="5">
    <source>
        <dbReference type="Proteomes" id="UP000777482"/>
    </source>
</evidence>
<dbReference type="AlphaFoldDB" id="A0A9P7B521"/>
<comment type="similarity">
    <text evidence="1">Belongs to the lunapark family.</text>
</comment>
<proteinExistence type="inferred from homology"/>
<keyword evidence="1" id="KW-0479">Metal-binding</keyword>
<gene>
    <name evidence="4" type="ORF">C6P46_005337</name>
</gene>
<keyword evidence="1" id="KW-0812">Transmembrane</keyword>
<evidence type="ECO:0000259" key="3">
    <source>
        <dbReference type="Pfam" id="PF10058"/>
    </source>
</evidence>
<keyword evidence="1" id="KW-0862">Zinc</keyword>
<comment type="domain">
    <text evidence="1">The C4-type zinc finger motif is necessary both for its ER three-way tubular junction localization and formation.</text>
</comment>
<feature type="domain" description="Lunapark zinc ribbon" evidence="3">
    <location>
        <begin position="444"/>
        <end position="498"/>
    </location>
</feature>
<feature type="transmembrane region" description="Helical" evidence="1">
    <location>
        <begin position="29"/>
        <end position="45"/>
    </location>
</feature>
<dbReference type="PANTHER" id="PTHR22166">
    <property type="entry name" value="ENDOPLASMIC RETICULUM JUNCTION FORMATION PROTEIN LUNAPARK"/>
    <property type="match status" value="1"/>
</dbReference>
<name>A0A9P7B521_RHOMI</name>
<comment type="caution">
    <text evidence="1">Lacks conserved residue(s) required for the propagation of feature annotation.</text>
</comment>
<dbReference type="GO" id="GO:0098826">
    <property type="term" value="C:endoplasmic reticulum tubular network membrane"/>
    <property type="evidence" value="ECO:0007669"/>
    <property type="project" value="UniProtKB-UniRule"/>
</dbReference>
<accession>A0A9P7B521</accession>
<comment type="caution">
    <text evidence="4">The sequence shown here is derived from an EMBL/GenBank/DDBJ whole genome shotgun (WGS) entry which is preliminary data.</text>
</comment>
<feature type="transmembrane region" description="Helical" evidence="1">
    <location>
        <begin position="81"/>
        <end position="100"/>
    </location>
</feature>
<comment type="function">
    <text evidence="1">Plays a role in determining ER morphology.</text>
</comment>
<keyword evidence="1" id="KW-0472">Membrane</keyword>
<dbReference type="Proteomes" id="UP000777482">
    <property type="component" value="Unassembled WGS sequence"/>
</dbReference>
<dbReference type="OrthoDB" id="1725934at2759"/>